<evidence type="ECO:0000256" key="1">
    <source>
        <dbReference type="ARBA" id="ARBA00004871"/>
    </source>
</evidence>
<dbReference type="OrthoDB" id="9776868at2"/>
<evidence type="ECO:0000313" key="12">
    <source>
        <dbReference type="EMBL" id="SFC50464.1"/>
    </source>
</evidence>
<dbReference type="InterPro" id="IPR006151">
    <property type="entry name" value="Shikm_DH/Glu-tRNA_Rdtase"/>
</dbReference>
<dbReference type="SUPFAM" id="SSF51735">
    <property type="entry name" value="NAD(P)-binding Rossmann-fold domains"/>
    <property type="match status" value="1"/>
</dbReference>
<feature type="binding site" evidence="8">
    <location>
        <position position="86"/>
    </location>
    <ligand>
        <name>shikimate</name>
        <dbReference type="ChEBI" id="CHEBI:36208"/>
    </ligand>
</feature>
<dbReference type="Pfam" id="PF08501">
    <property type="entry name" value="Shikimate_dh_N"/>
    <property type="match status" value="1"/>
</dbReference>
<dbReference type="HAMAP" id="MF_00222">
    <property type="entry name" value="Shikimate_DH_AroE"/>
    <property type="match status" value="1"/>
</dbReference>
<dbReference type="Gene3D" id="3.40.50.720">
    <property type="entry name" value="NAD(P)-binding Rossmann-like Domain"/>
    <property type="match status" value="1"/>
</dbReference>
<evidence type="ECO:0000259" key="10">
    <source>
        <dbReference type="Pfam" id="PF08501"/>
    </source>
</evidence>
<dbReference type="InterPro" id="IPR046346">
    <property type="entry name" value="Aminoacid_DH-like_N_sf"/>
</dbReference>
<evidence type="ECO:0000256" key="4">
    <source>
        <dbReference type="ARBA" id="ARBA00022857"/>
    </source>
</evidence>
<feature type="binding site" evidence="8">
    <location>
        <begin position="14"/>
        <end position="16"/>
    </location>
    <ligand>
        <name>shikimate</name>
        <dbReference type="ChEBI" id="CHEBI:36208"/>
    </ligand>
</feature>
<keyword evidence="4 8" id="KW-0521">NADP</keyword>
<evidence type="ECO:0000256" key="8">
    <source>
        <dbReference type="HAMAP-Rule" id="MF_00222"/>
    </source>
</evidence>
<dbReference type="InterPro" id="IPR011342">
    <property type="entry name" value="Shikimate_DH"/>
</dbReference>
<proteinExistence type="inferred from homology"/>
<dbReference type="EC" id="1.1.1.25" evidence="2 8"/>
<dbReference type="InterPro" id="IPR041121">
    <property type="entry name" value="SDH_C"/>
</dbReference>
<feature type="domain" description="SDH C-terminal" evidence="11">
    <location>
        <begin position="244"/>
        <end position="270"/>
    </location>
</feature>
<feature type="binding site" evidence="8">
    <location>
        <position position="244"/>
    </location>
    <ligand>
        <name>NADP(+)</name>
        <dbReference type="ChEBI" id="CHEBI:58349"/>
    </ligand>
</feature>
<sequence length="277" mass="30546">MDLYAVFGNPIKHSKSPIIHQMFAQSVEHKLDYRAILAPRDGFIDSLDLFFNGSGLGANITLPFKEEAYQYADVLTLRAKLAGAVNTLKKCSDGSILGDNTDGAGLVSDLLRNKVTFKNKRILLIGAGGAARGSILPLLEQRPSELIIVNRTQEKAELLANTFNDFSVEKNTKINAFSFDSLPIEEYHLIINSTSTSVTGELPALKAEHLKSCECAYDMFYSKTATSFMSWVNEHNYKTKTLDGLGMLVGQAAESFELWRNATPNVESVLTKLKSEL</sequence>
<evidence type="ECO:0000256" key="2">
    <source>
        <dbReference type="ARBA" id="ARBA00012962"/>
    </source>
</evidence>
<feature type="binding site" evidence="8">
    <location>
        <begin position="150"/>
        <end position="155"/>
    </location>
    <ligand>
        <name>NADP(+)</name>
        <dbReference type="ChEBI" id="CHEBI:58349"/>
    </ligand>
</feature>
<dbReference type="UniPathway" id="UPA00053">
    <property type="reaction ID" value="UER00087"/>
</dbReference>
<feature type="binding site" evidence="8">
    <location>
        <begin position="126"/>
        <end position="130"/>
    </location>
    <ligand>
        <name>NADP(+)</name>
        <dbReference type="ChEBI" id="CHEBI:58349"/>
    </ligand>
</feature>
<feature type="binding site" evidence="8">
    <location>
        <position position="219"/>
    </location>
    <ligand>
        <name>NADP(+)</name>
        <dbReference type="ChEBI" id="CHEBI:58349"/>
    </ligand>
</feature>
<dbReference type="InterPro" id="IPR036291">
    <property type="entry name" value="NAD(P)-bd_dom_sf"/>
</dbReference>
<comment type="caution">
    <text evidence="8">Lacks conserved residue(s) required for the propagation of feature annotation.</text>
</comment>
<dbReference type="GO" id="GO:0019632">
    <property type="term" value="P:shikimate metabolic process"/>
    <property type="evidence" value="ECO:0007669"/>
    <property type="project" value="InterPro"/>
</dbReference>
<name>A0A1I1JPH9_9GAMM</name>
<dbReference type="CDD" id="cd01065">
    <property type="entry name" value="NAD_bind_Shikimate_DH"/>
    <property type="match status" value="1"/>
</dbReference>
<dbReference type="FunFam" id="3.40.50.10860:FF:000006">
    <property type="entry name" value="Shikimate dehydrogenase (NADP(+))"/>
    <property type="match status" value="1"/>
</dbReference>
<dbReference type="AlphaFoldDB" id="A0A1I1JPH9"/>
<comment type="similarity">
    <text evidence="8">Belongs to the shikimate dehydrogenase family.</text>
</comment>
<organism evidence="12 13">
    <name type="scientific">Pseudoalteromonas denitrificans DSM 6059</name>
    <dbReference type="NCBI Taxonomy" id="1123010"/>
    <lineage>
        <taxon>Bacteria</taxon>
        <taxon>Pseudomonadati</taxon>
        <taxon>Pseudomonadota</taxon>
        <taxon>Gammaproteobacteria</taxon>
        <taxon>Alteromonadales</taxon>
        <taxon>Pseudoalteromonadaceae</taxon>
        <taxon>Pseudoalteromonas</taxon>
    </lineage>
</organism>
<dbReference type="NCBIfam" id="NF001310">
    <property type="entry name" value="PRK00258.1-2"/>
    <property type="match status" value="1"/>
</dbReference>
<evidence type="ECO:0000259" key="9">
    <source>
        <dbReference type="Pfam" id="PF01488"/>
    </source>
</evidence>
<comment type="pathway">
    <text evidence="1 8">Metabolic intermediate biosynthesis; chorismate biosynthesis; chorismate from D-erythrose 4-phosphate and phosphoenolpyruvate: step 4/7.</text>
</comment>
<dbReference type="SUPFAM" id="SSF53223">
    <property type="entry name" value="Aminoacid dehydrogenase-like, N-terminal domain"/>
    <property type="match status" value="1"/>
</dbReference>
<evidence type="ECO:0000313" key="13">
    <source>
        <dbReference type="Proteomes" id="UP000198862"/>
    </source>
</evidence>
<accession>A0A1I1JPH9</accession>
<gene>
    <name evidence="8" type="primary">aroE</name>
    <name evidence="12" type="ORF">SAMN02745724_01835</name>
</gene>
<evidence type="ECO:0000256" key="5">
    <source>
        <dbReference type="ARBA" id="ARBA00023002"/>
    </source>
</evidence>
<feature type="binding site" evidence="8">
    <location>
        <position position="221"/>
    </location>
    <ligand>
        <name>shikimate</name>
        <dbReference type="ChEBI" id="CHEBI:36208"/>
    </ligand>
</feature>
<dbReference type="STRING" id="1123010.SAMN02745724_01835"/>
<dbReference type="Pfam" id="PF01488">
    <property type="entry name" value="Shikimate_DH"/>
    <property type="match status" value="1"/>
</dbReference>
<dbReference type="Proteomes" id="UP000198862">
    <property type="component" value="Unassembled WGS sequence"/>
</dbReference>
<dbReference type="GO" id="GO:0004764">
    <property type="term" value="F:shikimate 3-dehydrogenase (NADP+) activity"/>
    <property type="evidence" value="ECO:0007669"/>
    <property type="project" value="UniProtKB-UniRule"/>
</dbReference>
<evidence type="ECO:0000256" key="3">
    <source>
        <dbReference type="ARBA" id="ARBA00022605"/>
    </source>
</evidence>
<dbReference type="Gene3D" id="3.40.50.10860">
    <property type="entry name" value="Leucine Dehydrogenase, chain A, domain 1"/>
    <property type="match status" value="1"/>
</dbReference>
<evidence type="ECO:0000256" key="7">
    <source>
        <dbReference type="ARBA" id="ARBA00049442"/>
    </source>
</evidence>
<dbReference type="GO" id="GO:0009423">
    <property type="term" value="P:chorismate biosynthetic process"/>
    <property type="evidence" value="ECO:0007669"/>
    <property type="project" value="UniProtKB-UniRule"/>
</dbReference>
<feature type="binding site" evidence="8">
    <location>
        <position position="251"/>
    </location>
    <ligand>
        <name>shikimate</name>
        <dbReference type="ChEBI" id="CHEBI:36208"/>
    </ligand>
</feature>
<comment type="subunit">
    <text evidence="8">Homodimer.</text>
</comment>
<dbReference type="Pfam" id="PF18317">
    <property type="entry name" value="SDH_C"/>
    <property type="match status" value="1"/>
</dbReference>
<dbReference type="InterPro" id="IPR022893">
    <property type="entry name" value="Shikimate_DH_fam"/>
</dbReference>
<feature type="active site" description="Proton acceptor" evidence="8">
    <location>
        <position position="65"/>
    </location>
</feature>
<feature type="binding site" evidence="8">
    <location>
        <position position="61"/>
    </location>
    <ligand>
        <name>shikimate</name>
        <dbReference type="ChEBI" id="CHEBI:36208"/>
    </ligand>
</feature>
<comment type="catalytic activity">
    <reaction evidence="7 8">
        <text>shikimate + NADP(+) = 3-dehydroshikimate + NADPH + H(+)</text>
        <dbReference type="Rhea" id="RHEA:17737"/>
        <dbReference type="ChEBI" id="CHEBI:15378"/>
        <dbReference type="ChEBI" id="CHEBI:16630"/>
        <dbReference type="ChEBI" id="CHEBI:36208"/>
        <dbReference type="ChEBI" id="CHEBI:57783"/>
        <dbReference type="ChEBI" id="CHEBI:58349"/>
        <dbReference type="EC" id="1.1.1.25"/>
    </reaction>
</comment>
<comment type="function">
    <text evidence="8">Involved in the biosynthesis of the chorismate, which leads to the biosynthesis of aromatic amino acids. Catalyzes the reversible NADPH linked reduction of 3-dehydroshikimate (DHSA) to yield shikimate (SA).</text>
</comment>
<dbReference type="RefSeq" id="WP_091983001.1">
    <property type="nucleotide sequence ID" value="NZ_FOLO01000010.1"/>
</dbReference>
<dbReference type="InterPro" id="IPR013708">
    <property type="entry name" value="Shikimate_DH-bd_N"/>
</dbReference>
<keyword evidence="6 8" id="KW-0057">Aromatic amino acid biosynthesis</keyword>
<dbReference type="GO" id="GO:0005829">
    <property type="term" value="C:cytosol"/>
    <property type="evidence" value="ECO:0007669"/>
    <property type="project" value="TreeGrafter"/>
</dbReference>
<feature type="binding site" evidence="8">
    <location>
        <position position="102"/>
    </location>
    <ligand>
        <name>shikimate</name>
        <dbReference type="ChEBI" id="CHEBI:36208"/>
    </ligand>
</feature>
<evidence type="ECO:0000256" key="6">
    <source>
        <dbReference type="ARBA" id="ARBA00023141"/>
    </source>
</evidence>
<reference evidence="12 13" key="1">
    <citation type="submission" date="2016-10" db="EMBL/GenBank/DDBJ databases">
        <authorList>
            <person name="de Groot N.N."/>
        </authorList>
    </citation>
    <scope>NUCLEOTIDE SEQUENCE [LARGE SCALE GENOMIC DNA]</scope>
    <source>
        <strain evidence="12 13">DSM 6059</strain>
    </source>
</reference>
<protein>
    <recommendedName>
        <fullName evidence="2 8">Shikimate dehydrogenase (NADP(+))</fullName>
        <shortName evidence="8">SDH</shortName>
        <ecNumber evidence="2 8">1.1.1.25</ecNumber>
    </recommendedName>
</protein>
<keyword evidence="3 8" id="KW-0028">Amino-acid biosynthesis</keyword>
<dbReference type="GO" id="GO:0009073">
    <property type="term" value="P:aromatic amino acid family biosynthetic process"/>
    <property type="evidence" value="ECO:0007669"/>
    <property type="project" value="UniProtKB-KW"/>
</dbReference>
<evidence type="ECO:0000259" key="11">
    <source>
        <dbReference type="Pfam" id="PF18317"/>
    </source>
</evidence>
<keyword evidence="13" id="KW-1185">Reference proteome</keyword>
<dbReference type="NCBIfam" id="TIGR00507">
    <property type="entry name" value="aroE"/>
    <property type="match status" value="1"/>
</dbReference>
<dbReference type="GO" id="GO:0008652">
    <property type="term" value="P:amino acid biosynthetic process"/>
    <property type="evidence" value="ECO:0007669"/>
    <property type="project" value="UniProtKB-KW"/>
</dbReference>
<dbReference type="GO" id="GO:0050661">
    <property type="term" value="F:NADP binding"/>
    <property type="evidence" value="ECO:0007669"/>
    <property type="project" value="InterPro"/>
</dbReference>
<feature type="domain" description="Quinate/shikimate 5-dehydrogenase/glutamyl-tRNA reductase" evidence="9">
    <location>
        <begin position="114"/>
        <end position="197"/>
    </location>
</feature>
<dbReference type="PANTHER" id="PTHR21089">
    <property type="entry name" value="SHIKIMATE DEHYDROGENASE"/>
    <property type="match status" value="1"/>
</dbReference>
<dbReference type="PANTHER" id="PTHR21089:SF1">
    <property type="entry name" value="BIFUNCTIONAL 3-DEHYDROQUINATE DEHYDRATASE_SHIKIMATE DEHYDROGENASE, CHLOROPLASTIC"/>
    <property type="match status" value="1"/>
</dbReference>
<keyword evidence="5 8" id="KW-0560">Oxidoreductase</keyword>
<dbReference type="EMBL" id="FOLO01000010">
    <property type="protein sequence ID" value="SFC50464.1"/>
    <property type="molecule type" value="Genomic_DNA"/>
</dbReference>
<feature type="domain" description="Shikimate dehydrogenase substrate binding N-terminal" evidence="10">
    <location>
        <begin position="6"/>
        <end position="88"/>
    </location>
</feature>